<evidence type="ECO:0000313" key="3">
    <source>
        <dbReference type="Proteomes" id="UP000799441"/>
    </source>
</evidence>
<comment type="caution">
    <text evidence="2">The sequence shown here is derived from an EMBL/GenBank/DDBJ whole genome shotgun (WGS) entry which is preliminary data.</text>
</comment>
<dbReference type="OrthoDB" id="6222486at2759"/>
<name>A0A9P4Q629_9PEZI</name>
<reference evidence="2" key="1">
    <citation type="journal article" date="2020" name="Stud. Mycol.">
        <title>101 Dothideomycetes genomes: a test case for predicting lifestyles and emergence of pathogens.</title>
        <authorList>
            <person name="Haridas S."/>
            <person name="Albert R."/>
            <person name="Binder M."/>
            <person name="Bloem J."/>
            <person name="Labutti K."/>
            <person name="Salamov A."/>
            <person name="Andreopoulos B."/>
            <person name="Baker S."/>
            <person name="Barry K."/>
            <person name="Bills G."/>
            <person name="Bluhm B."/>
            <person name="Cannon C."/>
            <person name="Castanera R."/>
            <person name="Culley D."/>
            <person name="Daum C."/>
            <person name="Ezra D."/>
            <person name="Gonzalez J."/>
            <person name="Henrissat B."/>
            <person name="Kuo A."/>
            <person name="Liang C."/>
            <person name="Lipzen A."/>
            <person name="Lutzoni F."/>
            <person name="Magnuson J."/>
            <person name="Mondo S."/>
            <person name="Nolan M."/>
            <person name="Ohm R."/>
            <person name="Pangilinan J."/>
            <person name="Park H.-J."/>
            <person name="Ramirez L."/>
            <person name="Alfaro M."/>
            <person name="Sun H."/>
            <person name="Tritt A."/>
            <person name="Yoshinaga Y."/>
            <person name="Zwiers L.-H."/>
            <person name="Turgeon B."/>
            <person name="Goodwin S."/>
            <person name="Spatafora J."/>
            <person name="Crous P."/>
            <person name="Grigoriev I."/>
        </authorList>
    </citation>
    <scope>NUCLEOTIDE SEQUENCE</scope>
    <source>
        <strain evidence="2">CBS 116435</strain>
    </source>
</reference>
<dbReference type="InterPro" id="IPR013924">
    <property type="entry name" value="RNase_H2_suC"/>
</dbReference>
<dbReference type="Pfam" id="PF08615">
    <property type="entry name" value="RNase_H2_suC"/>
    <property type="match status" value="1"/>
</dbReference>
<dbReference type="PANTHER" id="PTHR47204:SF1">
    <property type="entry name" value="RIBONUCLEASE H2 SUBUNIT C"/>
    <property type="match status" value="1"/>
</dbReference>
<protein>
    <submittedName>
        <fullName evidence="2">Ribonuclease H1 small subunit</fullName>
    </submittedName>
</protein>
<accession>A0A9P4Q629</accession>
<dbReference type="Proteomes" id="UP000799441">
    <property type="component" value="Unassembled WGS sequence"/>
</dbReference>
<keyword evidence="3" id="KW-1185">Reference proteome</keyword>
<dbReference type="CDD" id="cd09271">
    <property type="entry name" value="RNase_H2-C"/>
    <property type="match status" value="1"/>
</dbReference>
<proteinExistence type="predicted"/>
<dbReference type="Gene3D" id="2.40.128.680">
    <property type="match status" value="1"/>
</dbReference>
<sequence length="148" mass="16545">MLAIKNSPDSRQIVPNLLPCSIRHNGPVPVDGRYWKPETGEAGSHTAYLRGRKLHGREVKVPSGYQGVVLQATEEKSNAKQTVPQVPPEEDDDEELDEDQPAEVKIMQTQGTFDRMFVWGHESSPGLDQQHVKGIEEWIALAEAIHSR</sequence>
<organism evidence="2 3">
    <name type="scientific">Polychaeton citri CBS 116435</name>
    <dbReference type="NCBI Taxonomy" id="1314669"/>
    <lineage>
        <taxon>Eukaryota</taxon>
        <taxon>Fungi</taxon>
        <taxon>Dikarya</taxon>
        <taxon>Ascomycota</taxon>
        <taxon>Pezizomycotina</taxon>
        <taxon>Dothideomycetes</taxon>
        <taxon>Dothideomycetidae</taxon>
        <taxon>Capnodiales</taxon>
        <taxon>Capnodiaceae</taxon>
        <taxon>Polychaeton</taxon>
    </lineage>
</organism>
<dbReference type="AlphaFoldDB" id="A0A9P4Q629"/>
<dbReference type="EMBL" id="MU003816">
    <property type="protein sequence ID" value="KAF2719021.1"/>
    <property type="molecule type" value="Genomic_DNA"/>
</dbReference>
<dbReference type="GO" id="GO:0006401">
    <property type="term" value="P:RNA catabolic process"/>
    <property type="evidence" value="ECO:0007669"/>
    <property type="project" value="InterPro"/>
</dbReference>
<feature type="compositionally biased region" description="Acidic residues" evidence="1">
    <location>
        <begin position="88"/>
        <end position="99"/>
    </location>
</feature>
<evidence type="ECO:0000256" key="1">
    <source>
        <dbReference type="SAM" id="MobiDB-lite"/>
    </source>
</evidence>
<gene>
    <name evidence="2" type="ORF">K431DRAFT_287052</name>
</gene>
<dbReference type="PANTHER" id="PTHR47204">
    <property type="entry name" value="OS02G0168900 PROTEIN"/>
    <property type="match status" value="1"/>
</dbReference>
<feature type="region of interest" description="Disordered" evidence="1">
    <location>
        <begin position="73"/>
        <end position="99"/>
    </location>
</feature>
<evidence type="ECO:0000313" key="2">
    <source>
        <dbReference type="EMBL" id="KAF2719021.1"/>
    </source>
</evidence>
<dbReference type="GO" id="GO:0032299">
    <property type="term" value="C:ribonuclease H2 complex"/>
    <property type="evidence" value="ECO:0007669"/>
    <property type="project" value="InterPro"/>
</dbReference>